<dbReference type="Pfam" id="PF06101">
    <property type="entry name" value="Vps62"/>
    <property type="match status" value="1"/>
</dbReference>
<dbReference type="GeneID" id="19173735"/>
<dbReference type="EMBL" id="AMGY01000010">
    <property type="protein sequence ID" value="EXJ77425.1"/>
    <property type="molecule type" value="Genomic_DNA"/>
</dbReference>
<dbReference type="InterPro" id="IPR009291">
    <property type="entry name" value="Vps62"/>
</dbReference>
<evidence type="ECO:0008006" key="4">
    <source>
        <dbReference type="Google" id="ProtNLM"/>
    </source>
</evidence>
<dbReference type="Proteomes" id="UP000019478">
    <property type="component" value="Unassembled WGS sequence"/>
</dbReference>
<dbReference type="eggNOG" id="ENOG502R5A8">
    <property type="taxonomic scope" value="Eukaryota"/>
</dbReference>
<evidence type="ECO:0000256" key="1">
    <source>
        <dbReference type="SAM" id="Phobius"/>
    </source>
</evidence>
<feature type="transmembrane region" description="Helical" evidence="1">
    <location>
        <begin position="313"/>
        <end position="334"/>
    </location>
</feature>
<dbReference type="AlphaFoldDB" id="W9XJB6"/>
<name>W9XJB6_9EURO</name>
<proteinExistence type="predicted"/>
<evidence type="ECO:0000313" key="3">
    <source>
        <dbReference type="Proteomes" id="UP000019478"/>
    </source>
</evidence>
<dbReference type="HOGENOM" id="CLU_024079_3_0_1"/>
<accession>W9XJB6</accession>
<dbReference type="PANTHER" id="PTHR48174:SF5">
    <property type="entry name" value="VACUOLAR PROTEIN SORTING-ASSOCIATED PROTEIN 62"/>
    <property type="match status" value="1"/>
</dbReference>
<evidence type="ECO:0000313" key="2">
    <source>
        <dbReference type="EMBL" id="EXJ77425.1"/>
    </source>
</evidence>
<keyword evidence="3" id="KW-1185">Reference proteome</keyword>
<comment type="caution">
    <text evidence="2">The sequence shown here is derived from an EMBL/GenBank/DDBJ whole genome shotgun (WGS) entry which is preliminary data.</text>
</comment>
<dbReference type="OrthoDB" id="188042at2759"/>
<protein>
    <recommendedName>
        <fullName evidence="4">Vacuolar protein sorting-associated protein 62</fullName>
    </recommendedName>
</protein>
<dbReference type="STRING" id="1182542.W9XJB6"/>
<dbReference type="RefSeq" id="XP_007737935.1">
    <property type="nucleotide sequence ID" value="XM_007739745.1"/>
</dbReference>
<keyword evidence="1" id="KW-0812">Transmembrane</keyword>
<organism evidence="2 3">
    <name type="scientific">Capronia epimyces CBS 606.96</name>
    <dbReference type="NCBI Taxonomy" id="1182542"/>
    <lineage>
        <taxon>Eukaryota</taxon>
        <taxon>Fungi</taxon>
        <taxon>Dikarya</taxon>
        <taxon>Ascomycota</taxon>
        <taxon>Pezizomycotina</taxon>
        <taxon>Eurotiomycetes</taxon>
        <taxon>Chaetothyriomycetidae</taxon>
        <taxon>Chaetothyriales</taxon>
        <taxon>Herpotrichiellaceae</taxon>
        <taxon>Capronia</taxon>
    </lineage>
</organism>
<gene>
    <name evidence="2" type="ORF">A1O3_09651</name>
</gene>
<keyword evidence="1" id="KW-1133">Transmembrane helix</keyword>
<dbReference type="PANTHER" id="PTHR48174">
    <property type="entry name" value="DUF946 FAMILY PROTEIN"/>
    <property type="match status" value="1"/>
</dbReference>
<sequence length="371" mass="41740">MPSDILTHVLHTIPFRNFEPIPDVPALDLDTLSSLNQYGKAVYLTAIENVTSNPDWFLGETPDAAGALHNSTACAVVVIEKAEQEVDAFYFYFYSFNEGADITQVLPPLNRIFPDGRPGDHFGDHVGDWEHNMIRFKNGKPTGIYFSQHGSGQACKWDDGSCVSKDGDRPVVFSARGSHANYPTEGNHTHDEALVDIADKGRRWDPIPLAYFYKYDPATDVLTPADPGTYPTDWFHFEGAWGDKKYKDSDPRQKTVPYFGLKKYDNGPTGPKFKHLVRKGLVPDEPPERNLMKALVGFYLSLYGCCLHGHNPWVVVVFTIVVLAAIIFLAAFTFRKGCLFLRRRLRQRRAEKGTAELNVPLLDLERAEDES</sequence>
<reference evidence="2 3" key="1">
    <citation type="submission" date="2013-03" db="EMBL/GenBank/DDBJ databases">
        <title>The Genome Sequence of Capronia epimyces CBS 606.96.</title>
        <authorList>
            <consortium name="The Broad Institute Genomics Platform"/>
            <person name="Cuomo C."/>
            <person name="de Hoog S."/>
            <person name="Gorbushina A."/>
            <person name="Walker B."/>
            <person name="Young S.K."/>
            <person name="Zeng Q."/>
            <person name="Gargeya S."/>
            <person name="Fitzgerald M."/>
            <person name="Haas B."/>
            <person name="Abouelleil A."/>
            <person name="Allen A.W."/>
            <person name="Alvarado L."/>
            <person name="Arachchi H.M."/>
            <person name="Berlin A.M."/>
            <person name="Chapman S.B."/>
            <person name="Gainer-Dewar J."/>
            <person name="Goldberg J."/>
            <person name="Griggs A."/>
            <person name="Gujja S."/>
            <person name="Hansen M."/>
            <person name="Howarth C."/>
            <person name="Imamovic A."/>
            <person name="Ireland A."/>
            <person name="Larimer J."/>
            <person name="McCowan C."/>
            <person name="Murphy C."/>
            <person name="Pearson M."/>
            <person name="Poon T.W."/>
            <person name="Priest M."/>
            <person name="Roberts A."/>
            <person name="Saif S."/>
            <person name="Shea T."/>
            <person name="Sisk P."/>
            <person name="Sykes S."/>
            <person name="Wortman J."/>
            <person name="Nusbaum C."/>
            <person name="Birren B."/>
        </authorList>
    </citation>
    <scope>NUCLEOTIDE SEQUENCE [LARGE SCALE GENOMIC DNA]</scope>
    <source>
        <strain evidence="2 3">CBS 606.96</strain>
    </source>
</reference>
<keyword evidence="1" id="KW-0472">Membrane</keyword>